<accession>A0A6C0EHM6</accession>
<dbReference type="AlphaFoldDB" id="A0A6C0EHM6"/>
<dbReference type="EMBL" id="MN738859">
    <property type="protein sequence ID" value="QHT28478.1"/>
    <property type="molecule type" value="Genomic_DNA"/>
</dbReference>
<reference evidence="2" key="1">
    <citation type="journal article" date="2020" name="Nature">
        <title>Giant virus diversity and host interactions through global metagenomics.</title>
        <authorList>
            <person name="Schulz F."/>
            <person name="Roux S."/>
            <person name="Paez-Espino D."/>
            <person name="Jungbluth S."/>
            <person name="Walsh D.A."/>
            <person name="Denef V.J."/>
            <person name="McMahon K.D."/>
            <person name="Konstantinidis K.T."/>
            <person name="Eloe-Fadrosh E.A."/>
            <person name="Kyrpides N.C."/>
            <person name="Woyke T."/>
        </authorList>
    </citation>
    <scope>NUCLEOTIDE SEQUENCE</scope>
    <source>
        <strain evidence="2">GVMAG-M-3300001348-25</strain>
    </source>
</reference>
<dbReference type="Pfam" id="PF19071">
    <property type="entry name" value="DUF5767"/>
    <property type="match status" value="1"/>
</dbReference>
<sequence length="492" mass="54885">MSIGEPEVIDISDLGNGGRKSSNFGPGIELLMNDRVGKKSSNSEDVGLEDLTDLEKELNDLTSDDRPISLNIDTKEMNFSKETDNLHVSFDQMDIKEPVEHTINLGKASSENASDNKTWDGYGQFNNIPLNPDADVTPTPRLSKEEMLKEKFGYLRKLEQLEKKGVELTKKYSMESSLSEMMGEYEMIIGEKEKQNSVKFQGNMLSALINGIEFLNNKFDPFDVHIDGWGEQFNENIDDYDEIFGELHEKYKSKAKMAPELKLMFQLAASGMMVHMTNTMFKSAMPNMDDVMRQNPDLMQQFQSAAVNSMGQTNPGFSGFMNNMMSPEQEESKNIRMGPPPTPLATQGPNSIPPPRRPGFVDGNPFGSKESRADGISVEESFESVPKASKSNRPAMKGPSNIDDILSGLKPKSAADLPPGMRNNDNDSRFPNMHTNMFPQETNVVKQALSEKEETGSTISISDLKEMQSEGSVPKRSKRRQKSDKNTISLDI</sequence>
<organism evidence="2">
    <name type="scientific">viral metagenome</name>
    <dbReference type="NCBI Taxonomy" id="1070528"/>
    <lineage>
        <taxon>unclassified sequences</taxon>
        <taxon>metagenomes</taxon>
        <taxon>organismal metagenomes</taxon>
    </lineage>
</organism>
<name>A0A6C0EHM6_9ZZZZ</name>
<evidence type="ECO:0000313" key="2">
    <source>
        <dbReference type="EMBL" id="QHT28478.1"/>
    </source>
</evidence>
<feature type="region of interest" description="Disordered" evidence="1">
    <location>
        <begin position="1"/>
        <end position="25"/>
    </location>
</feature>
<proteinExistence type="predicted"/>
<protein>
    <submittedName>
        <fullName evidence="2">Uncharacterized protein</fullName>
    </submittedName>
</protein>
<feature type="region of interest" description="Disordered" evidence="1">
    <location>
        <begin position="329"/>
        <end position="428"/>
    </location>
</feature>
<evidence type="ECO:0000256" key="1">
    <source>
        <dbReference type="SAM" id="MobiDB-lite"/>
    </source>
</evidence>
<feature type="region of interest" description="Disordered" evidence="1">
    <location>
        <begin position="447"/>
        <end position="492"/>
    </location>
</feature>
<dbReference type="InterPro" id="IPR043910">
    <property type="entry name" value="DUF5767"/>
</dbReference>